<feature type="chain" id="PRO_5014114639" evidence="1">
    <location>
        <begin position="23"/>
        <end position="394"/>
    </location>
</feature>
<evidence type="ECO:0000259" key="2">
    <source>
        <dbReference type="PROSITE" id="PS50234"/>
    </source>
</evidence>
<dbReference type="Pfam" id="PF13519">
    <property type="entry name" value="VWA_2"/>
    <property type="match status" value="1"/>
</dbReference>
<reference evidence="3 4" key="1">
    <citation type="submission" date="2016-10" db="EMBL/GenBank/DDBJ databases">
        <authorList>
            <person name="de Groot N.N."/>
        </authorList>
    </citation>
    <scope>NUCLEOTIDE SEQUENCE [LARGE SCALE GENOMIC DNA]</scope>
    <source>
        <strain evidence="3 4">DSM 29619</strain>
    </source>
</reference>
<dbReference type="CDD" id="cd00198">
    <property type="entry name" value="vWFA"/>
    <property type="match status" value="1"/>
</dbReference>
<gene>
    <name evidence="3" type="ORF">SAMN05421762_2111</name>
</gene>
<keyword evidence="1" id="KW-0732">Signal</keyword>
<dbReference type="InterPro" id="IPR036465">
    <property type="entry name" value="vWFA_dom_sf"/>
</dbReference>
<dbReference type="AlphaFoldDB" id="A0A1I1M3J4"/>
<sequence>MCVRSFLLSSALSSILASGAMADNPVRIDDARGGGVPATIGLQEQGGGGIVRLTLAPRVDPGAGGDVTLQRWQDFAGEVLLSVRTDPALVPTDRVLEMVNSIIMTDDFGAVIEGGYDINVEHDIVLAVSDGSAEITHVSADGKGLVITALIRDGAGNLIDPPQGTLALYRTGGERLCFEEEVVQVRGSTPVPLTASVPADPNNRLPMNFVILLDRSGSMMNVMDDVKAAAQAFVDDLPDNATCAVGAFADEGGSFEPSEGLGVGQCIASNFPMHGVEAGGGTDLFAPLKVTYEWLAEERAGQQSAVIIITDGAVNRQTDLAHVVRDLKGDALTFVYFLGGREERYLRSLADSYLTHEGDLADQLPRYFEVLSETYSSQTVLRQVACGLSESAQP</sequence>
<name>A0A1I1M3J4_9RHOB</name>
<accession>A0A1I1M3J4</accession>
<feature type="domain" description="VWFA" evidence="2">
    <location>
        <begin position="208"/>
        <end position="384"/>
    </location>
</feature>
<dbReference type="Gene3D" id="3.40.50.410">
    <property type="entry name" value="von Willebrand factor, type A domain"/>
    <property type="match status" value="1"/>
</dbReference>
<proteinExistence type="predicted"/>
<dbReference type="PROSITE" id="PS50234">
    <property type="entry name" value="VWFA"/>
    <property type="match status" value="1"/>
</dbReference>
<organism evidence="3 4">
    <name type="scientific">Pseudooceanicola nitratireducens</name>
    <dbReference type="NCBI Taxonomy" id="517719"/>
    <lineage>
        <taxon>Bacteria</taxon>
        <taxon>Pseudomonadati</taxon>
        <taxon>Pseudomonadota</taxon>
        <taxon>Alphaproteobacteria</taxon>
        <taxon>Rhodobacterales</taxon>
        <taxon>Paracoccaceae</taxon>
        <taxon>Pseudooceanicola</taxon>
    </lineage>
</organism>
<evidence type="ECO:0000313" key="4">
    <source>
        <dbReference type="Proteomes" id="UP000231644"/>
    </source>
</evidence>
<dbReference type="Proteomes" id="UP000231644">
    <property type="component" value="Unassembled WGS sequence"/>
</dbReference>
<evidence type="ECO:0000256" key="1">
    <source>
        <dbReference type="SAM" id="SignalP"/>
    </source>
</evidence>
<evidence type="ECO:0000313" key="3">
    <source>
        <dbReference type="EMBL" id="SFC76220.1"/>
    </source>
</evidence>
<dbReference type="InterPro" id="IPR002035">
    <property type="entry name" value="VWF_A"/>
</dbReference>
<dbReference type="SMART" id="SM00327">
    <property type="entry name" value="VWA"/>
    <property type="match status" value="1"/>
</dbReference>
<dbReference type="EMBL" id="FOLX01000001">
    <property type="protein sequence ID" value="SFC76220.1"/>
    <property type="molecule type" value="Genomic_DNA"/>
</dbReference>
<protein>
    <submittedName>
        <fullName evidence="3">von Willebrand factor type A domain-containing protein</fullName>
    </submittedName>
</protein>
<dbReference type="OrthoDB" id="7816618at2"/>
<feature type="signal peptide" evidence="1">
    <location>
        <begin position="1"/>
        <end position="22"/>
    </location>
</feature>
<keyword evidence="4" id="KW-1185">Reference proteome</keyword>
<dbReference type="SUPFAM" id="SSF53300">
    <property type="entry name" value="vWA-like"/>
    <property type="match status" value="1"/>
</dbReference>
<dbReference type="STRING" id="517719.SAMN05421762_2111"/>